<feature type="transmembrane region" description="Helical" evidence="1">
    <location>
        <begin position="33"/>
        <end position="54"/>
    </location>
</feature>
<evidence type="ECO:0000313" key="4">
    <source>
        <dbReference type="Proteomes" id="UP000270185"/>
    </source>
</evidence>
<feature type="transmembrane region" description="Helical" evidence="1">
    <location>
        <begin position="223"/>
        <end position="251"/>
    </location>
</feature>
<feature type="transmembrane region" description="Helical" evidence="1">
    <location>
        <begin position="414"/>
        <end position="433"/>
    </location>
</feature>
<dbReference type="Pfam" id="PF26626">
    <property type="entry name" value="DUF8201"/>
    <property type="match status" value="1"/>
</dbReference>
<feature type="transmembrane region" description="Helical" evidence="1">
    <location>
        <begin position="91"/>
        <end position="111"/>
    </location>
</feature>
<dbReference type="OrthoDB" id="344987at2"/>
<feature type="domain" description="DUF8201" evidence="2">
    <location>
        <begin position="1"/>
        <end position="396"/>
    </location>
</feature>
<evidence type="ECO:0000259" key="2">
    <source>
        <dbReference type="Pfam" id="PF26626"/>
    </source>
</evidence>
<feature type="transmembrane region" description="Helical" evidence="1">
    <location>
        <begin position="390"/>
        <end position="407"/>
    </location>
</feature>
<keyword evidence="1" id="KW-0812">Transmembrane</keyword>
<evidence type="ECO:0000256" key="1">
    <source>
        <dbReference type="SAM" id="Phobius"/>
    </source>
</evidence>
<name>A0A3G8Y0E0_9FLAO</name>
<accession>A0A3G8Y0E0</accession>
<organism evidence="3 4">
    <name type="scientific">Kaistella carnis</name>
    <dbReference type="NCBI Taxonomy" id="1241979"/>
    <lineage>
        <taxon>Bacteria</taxon>
        <taxon>Pseudomonadati</taxon>
        <taxon>Bacteroidota</taxon>
        <taxon>Flavobacteriia</taxon>
        <taxon>Flavobacteriales</taxon>
        <taxon>Weeksellaceae</taxon>
        <taxon>Chryseobacterium group</taxon>
        <taxon>Kaistella</taxon>
    </lineage>
</organism>
<feature type="transmembrane region" description="Helical" evidence="1">
    <location>
        <begin position="342"/>
        <end position="361"/>
    </location>
</feature>
<keyword evidence="1" id="KW-0472">Membrane</keyword>
<feature type="transmembrane region" description="Helical" evidence="1">
    <location>
        <begin position="366"/>
        <end position="384"/>
    </location>
</feature>
<dbReference type="EMBL" id="CP034159">
    <property type="protein sequence ID" value="AZI34076.1"/>
    <property type="molecule type" value="Genomic_DNA"/>
</dbReference>
<dbReference type="NCBIfam" id="NF047510">
    <property type="entry name" value="LIC_10190_fam"/>
    <property type="match status" value="1"/>
</dbReference>
<dbReference type="KEGG" id="ccas:EIB73_13225"/>
<feature type="transmembrane region" description="Helical" evidence="1">
    <location>
        <begin position="6"/>
        <end position="26"/>
    </location>
</feature>
<keyword evidence="4" id="KW-1185">Reference proteome</keyword>
<gene>
    <name evidence="3" type="ORF">EIB73_13225</name>
</gene>
<feature type="transmembrane region" description="Helical" evidence="1">
    <location>
        <begin position="60"/>
        <end position="79"/>
    </location>
</feature>
<reference evidence="4" key="1">
    <citation type="submission" date="2018-11" db="EMBL/GenBank/DDBJ databases">
        <title>Proposal to divide the Flavobacteriaceae and reorganize its genera based on Amino Acid Identity values calculated from whole genome sequences.</title>
        <authorList>
            <person name="Nicholson A.C."/>
            <person name="Gulvik C.A."/>
            <person name="Whitney A.M."/>
            <person name="Humrighouse B.W."/>
            <person name="Bell M."/>
            <person name="Holmes B."/>
            <person name="Steigerwalt A.G."/>
            <person name="Villarma A."/>
            <person name="Sheth M."/>
            <person name="Batra D."/>
            <person name="Pryor J."/>
            <person name="Bernardet J.-F."/>
            <person name="Hugo C."/>
            <person name="Kampfer P."/>
            <person name="Newman J.D."/>
            <person name="McQuiston J.R."/>
        </authorList>
    </citation>
    <scope>NUCLEOTIDE SEQUENCE [LARGE SCALE GENOMIC DNA]</scope>
    <source>
        <strain evidence="4">G0081</strain>
    </source>
</reference>
<dbReference type="Proteomes" id="UP000270185">
    <property type="component" value="Chromosome"/>
</dbReference>
<protein>
    <recommendedName>
        <fullName evidence="2">DUF8201 domain-containing protein</fullName>
    </recommendedName>
</protein>
<feature type="transmembrane region" description="Helical" evidence="1">
    <location>
        <begin position="263"/>
        <end position="283"/>
    </location>
</feature>
<dbReference type="RefSeq" id="WP_125025712.1">
    <property type="nucleotide sequence ID" value="NZ_CP034159.1"/>
</dbReference>
<sequence>MLYILLMLIMLLPTLAGLGKLSTIIFKIKEYGLALNMLSGIFFCTTIWTLTAFFFPLNLIVEGITLALGISSFFYFKVYLEFWNLILKNKVVFLSSSFLIVYFGSYFPFILDHFGYYVPTIKWISEVGLVQGISNLDLLLGQMSFWHVFQAGFSNFSDPFLRLNVVVLLVYLIYILEKKAWIHFLFLPVLFLFLQSPSPDLPVIAFSLIILNEVFNSNKNAAFIFALSIFIFGIKPTMIWLPIFVFLYVIIILKSNIKFVRMGASMLILFIFKNIWTFGFPFFPVQIFDFEFSWKPNAELLQNSSEMAMMKTYDMQYTFSEIQKFSGFDYVRNWLFLDGIKSMIHICFLLSLIGFTIFAFYKKSKILWILLISILIKSIIVLLFSAQYRFFFDVFFVVVFVLFYKIISRKNSIIIFTMLSFCVAVFLSFPNLVKEYVPSFRLGNYMTGFKTTQFLNPSYFELKKYKTHQLGNVEFNVVHGYIFSFDIPLPAISPQFIQEDLDAGIFPQLKGSTLKEGFIWRKISENEKKELRNILKDFQ</sequence>
<feature type="transmembrane region" description="Helical" evidence="1">
    <location>
        <begin position="160"/>
        <end position="177"/>
    </location>
</feature>
<dbReference type="AlphaFoldDB" id="A0A3G8Y0E0"/>
<evidence type="ECO:0000313" key="3">
    <source>
        <dbReference type="EMBL" id="AZI34076.1"/>
    </source>
</evidence>
<keyword evidence="1" id="KW-1133">Transmembrane helix</keyword>
<dbReference type="InterPro" id="IPR058514">
    <property type="entry name" value="DUF8201"/>
</dbReference>
<feature type="transmembrane region" description="Helical" evidence="1">
    <location>
        <begin position="184"/>
        <end position="211"/>
    </location>
</feature>
<proteinExistence type="predicted"/>
<dbReference type="InterPro" id="IPR058065">
    <property type="entry name" value="LIC_10190-like"/>
</dbReference>